<comment type="caution">
    <text evidence="1">The sequence shown here is derived from an EMBL/GenBank/DDBJ whole genome shotgun (WGS) entry which is preliminary data.</text>
</comment>
<dbReference type="Proteomes" id="UP000319732">
    <property type="component" value="Unassembled WGS sequence"/>
</dbReference>
<protein>
    <submittedName>
        <fullName evidence="1">Uncharacterized protein</fullName>
    </submittedName>
</protein>
<accession>A0A545U6U4</accession>
<reference evidence="1 2" key="1">
    <citation type="submission" date="2019-06" db="EMBL/GenBank/DDBJ databases">
        <title>Whole genome sequence for Cellvibrionaceae sp. R142.</title>
        <authorList>
            <person name="Wang G."/>
        </authorList>
    </citation>
    <scope>NUCLEOTIDE SEQUENCE [LARGE SCALE GENOMIC DNA]</scope>
    <source>
        <strain evidence="1 2">R142</strain>
    </source>
</reference>
<keyword evidence="2" id="KW-1185">Reference proteome</keyword>
<dbReference type="EMBL" id="VHSG01000004">
    <property type="protein sequence ID" value="TQV85188.1"/>
    <property type="molecule type" value="Genomic_DNA"/>
</dbReference>
<proteinExistence type="predicted"/>
<dbReference type="RefSeq" id="WP_142902735.1">
    <property type="nucleotide sequence ID" value="NZ_ML660088.1"/>
</dbReference>
<gene>
    <name evidence="1" type="ORF">FKG94_03085</name>
</gene>
<evidence type="ECO:0000313" key="2">
    <source>
        <dbReference type="Proteomes" id="UP000319732"/>
    </source>
</evidence>
<name>A0A545U6U4_9GAMM</name>
<dbReference type="OrthoDB" id="6015083at2"/>
<sequence>MATVVGSASDRTDFLDQLVAFAITVGYTDLGKTIEGSDTVWHLLKDGYYFHFRLRDFNARFHVDLKLSRVWANEWYNVIPNGSHQAALTFYDVDGPYVSHKFFSNGAGDYIYIALEVASGMFNHMGFGVDLDKNEAWTGGGFCTGGYYRSPAATIGGSLNNCTPYTVDSRSASFFGAVHHELPGIASIWAQFRYRGFPHYAISVMNDIGNFSFVAPLLMDAPGPVAPEAQVHPMELFGWEDAGQLFIPLGAFYDIGVINIENLTPDTIFTVGSDQWHVYPVTRKNGDSVIVPNSANMGIAYRIVP</sequence>
<evidence type="ECO:0000313" key="1">
    <source>
        <dbReference type="EMBL" id="TQV85188.1"/>
    </source>
</evidence>
<dbReference type="AlphaFoldDB" id="A0A545U6U4"/>
<organism evidence="1 2">
    <name type="scientific">Exilibacterium tricleocarpae</name>
    <dbReference type="NCBI Taxonomy" id="2591008"/>
    <lineage>
        <taxon>Bacteria</taxon>
        <taxon>Pseudomonadati</taxon>
        <taxon>Pseudomonadota</taxon>
        <taxon>Gammaproteobacteria</taxon>
        <taxon>Cellvibrionales</taxon>
        <taxon>Cellvibrionaceae</taxon>
        <taxon>Exilibacterium</taxon>
    </lineage>
</organism>